<dbReference type="Gene3D" id="3.30.300.30">
    <property type="match status" value="1"/>
</dbReference>
<dbReference type="PROSITE" id="PS00455">
    <property type="entry name" value="AMP_BINDING"/>
    <property type="match status" value="1"/>
</dbReference>
<dbReference type="InterPro" id="IPR020845">
    <property type="entry name" value="AMP-binding_CS"/>
</dbReference>
<accession>A0A0P6W0P7</accession>
<comment type="caution">
    <text evidence="5">The sequence shown here is derived from an EMBL/GenBank/DDBJ whole genome shotgun (WGS) entry which is preliminary data.</text>
</comment>
<evidence type="ECO:0000259" key="4">
    <source>
        <dbReference type="Pfam" id="PF13193"/>
    </source>
</evidence>
<evidence type="ECO:0000256" key="1">
    <source>
        <dbReference type="ARBA" id="ARBA00006432"/>
    </source>
</evidence>
<dbReference type="InterPro" id="IPR045851">
    <property type="entry name" value="AMP-bd_C_sf"/>
</dbReference>
<dbReference type="Gene3D" id="3.40.50.12780">
    <property type="entry name" value="N-terminal domain of ligase-like"/>
    <property type="match status" value="1"/>
</dbReference>
<proteinExistence type="inferred from homology"/>
<organism evidence="5 6">
    <name type="scientific">Prosthecodimorpha hirschii</name>
    <dbReference type="NCBI Taxonomy" id="665126"/>
    <lineage>
        <taxon>Bacteria</taxon>
        <taxon>Pseudomonadati</taxon>
        <taxon>Pseudomonadota</taxon>
        <taxon>Alphaproteobacteria</taxon>
        <taxon>Hyphomicrobiales</taxon>
        <taxon>Ancalomicrobiaceae</taxon>
        <taxon>Prosthecodimorpha</taxon>
    </lineage>
</organism>
<dbReference type="Pfam" id="PF00501">
    <property type="entry name" value="AMP-binding"/>
    <property type="match status" value="1"/>
</dbReference>
<dbReference type="InterPro" id="IPR025110">
    <property type="entry name" value="AMP-bd_C"/>
</dbReference>
<dbReference type="RefSeq" id="WP_054358799.1">
    <property type="nucleotide sequence ID" value="NZ_LJYW01000001.1"/>
</dbReference>
<evidence type="ECO:0000259" key="3">
    <source>
        <dbReference type="Pfam" id="PF00501"/>
    </source>
</evidence>
<dbReference type="InterPro" id="IPR042099">
    <property type="entry name" value="ANL_N_sf"/>
</dbReference>
<dbReference type="GO" id="GO:0031956">
    <property type="term" value="F:medium-chain fatty acid-CoA ligase activity"/>
    <property type="evidence" value="ECO:0007669"/>
    <property type="project" value="TreeGrafter"/>
</dbReference>
<dbReference type="EMBL" id="LJYW01000001">
    <property type="protein sequence ID" value="KPL52636.1"/>
    <property type="molecule type" value="Genomic_DNA"/>
</dbReference>
<dbReference type="Pfam" id="PF13193">
    <property type="entry name" value="AMP-binding_C"/>
    <property type="match status" value="1"/>
</dbReference>
<evidence type="ECO:0000313" key="5">
    <source>
        <dbReference type="EMBL" id="KPL52636.1"/>
    </source>
</evidence>
<reference evidence="5 6" key="2">
    <citation type="submission" date="2015-10" db="EMBL/GenBank/DDBJ databases">
        <title>Draft Genome Sequence of Prosthecomicrobium hirschii ATCC 27832.</title>
        <authorList>
            <person name="Daniel J."/>
            <person name="Givan S.A."/>
            <person name="Brun Y.V."/>
            <person name="Brown P.J."/>
        </authorList>
    </citation>
    <scope>NUCLEOTIDE SEQUENCE [LARGE SCALE GENOMIC DNA]</scope>
    <source>
        <strain evidence="5 6">16</strain>
    </source>
</reference>
<dbReference type="InterPro" id="IPR000873">
    <property type="entry name" value="AMP-dep_synth/lig_dom"/>
</dbReference>
<reference evidence="5 6" key="1">
    <citation type="submission" date="2015-09" db="EMBL/GenBank/DDBJ databases">
        <authorList>
            <person name="Jackson K.R."/>
            <person name="Lunt B.L."/>
            <person name="Fisher J.N.B."/>
            <person name="Gardner A.V."/>
            <person name="Bailey M.E."/>
            <person name="Deus L.M."/>
            <person name="Earl A.S."/>
            <person name="Gibby P.D."/>
            <person name="Hartmann K.A."/>
            <person name="Liu J.E."/>
            <person name="Manci A.M."/>
            <person name="Nielsen D.A."/>
            <person name="Solomon M.B."/>
            <person name="Breakwell D.P."/>
            <person name="Burnett S.H."/>
            <person name="Grose J.H."/>
        </authorList>
    </citation>
    <scope>NUCLEOTIDE SEQUENCE [LARGE SCALE GENOMIC DNA]</scope>
    <source>
        <strain evidence="5 6">16</strain>
    </source>
</reference>
<keyword evidence="2" id="KW-0436">Ligase</keyword>
<feature type="domain" description="AMP-dependent synthetase/ligase" evidence="3">
    <location>
        <begin position="15"/>
        <end position="366"/>
    </location>
</feature>
<protein>
    <submittedName>
        <fullName evidence="5">AMP-dependent synthetase</fullName>
    </submittedName>
</protein>
<dbReference type="STRING" id="665126.ABB55_10705"/>
<dbReference type="AlphaFoldDB" id="A0A0P6W0P7"/>
<keyword evidence="6" id="KW-1185">Reference proteome</keyword>
<comment type="similarity">
    <text evidence="1">Belongs to the ATP-dependent AMP-binding enzyme family.</text>
</comment>
<name>A0A0P6W0P7_9HYPH</name>
<dbReference type="SUPFAM" id="SSF56801">
    <property type="entry name" value="Acetyl-CoA synthetase-like"/>
    <property type="match status" value="1"/>
</dbReference>
<evidence type="ECO:0000256" key="2">
    <source>
        <dbReference type="ARBA" id="ARBA00022598"/>
    </source>
</evidence>
<evidence type="ECO:0000313" key="6">
    <source>
        <dbReference type="Proteomes" id="UP000048984"/>
    </source>
</evidence>
<dbReference type="PANTHER" id="PTHR43201:SF5">
    <property type="entry name" value="MEDIUM-CHAIN ACYL-COA LIGASE ACSF2, MITOCHONDRIAL"/>
    <property type="match status" value="1"/>
</dbReference>
<sequence length="504" mass="52952">MNIAGWLAGAGRSDPSLPAVGHGTRVVATYGQLAEATARLAGGLAGLGVRPGDRVAIIAKNEPDYVAALHAVWWAGAAAVPVNAKLHPHEFAYALENSGAAVAFVSEGLETAVAATAPAGLKHLVPLGGALHARLGASEPLDLVERADDALAWLFYTSGTTGRPKGAMLSHGNLSAMTHAYLAEVDPTAPGDRLLHAAPMSHGSGLYMMAHVVRRAVNVVPESGGFEPDELYALAAHWRRVSLFAAPTMVKRMVGGLGSGDPTALRTVVYGGGPMYAADAVEALDALGPCLAQIYGQGETPMTISTLRRDMVADRDHPDWLARLASVGQPFGIVEVRVADAGDVPLPVGETGEVLVRGPTVMSGYWDNPDASMRTLAGGWLHTGDQGAFAADGLLTLKDRSKDVIISGGSNIYPREVEEVLLRHPGLTEVSVIGRADPEWGEIVVAYAVGAATPEALDALCLDHIARFKRPKHYVFVEALPKNNYGKILKTDLRALDRKMAGPQ</sequence>
<feature type="domain" description="AMP-binding enzyme C-terminal" evidence="4">
    <location>
        <begin position="416"/>
        <end position="487"/>
    </location>
</feature>
<gene>
    <name evidence="5" type="ORF">ABB55_10705</name>
</gene>
<dbReference type="GO" id="GO:0006631">
    <property type="term" value="P:fatty acid metabolic process"/>
    <property type="evidence" value="ECO:0007669"/>
    <property type="project" value="TreeGrafter"/>
</dbReference>
<dbReference type="Proteomes" id="UP000048984">
    <property type="component" value="Unassembled WGS sequence"/>
</dbReference>
<dbReference type="PANTHER" id="PTHR43201">
    <property type="entry name" value="ACYL-COA SYNTHETASE"/>
    <property type="match status" value="1"/>
</dbReference>